<accession>A0A1G4JTF0</accession>
<dbReference type="GO" id="GO:0005789">
    <property type="term" value="C:endoplasmic reticulum membrane"/>
    <property type="evidence" value="ECO:0007669"/>
    <property type="project" value="UniProtKB-SubCell"/>
</dbReference>
<keyword evidence="5" id="KW-0735">Signal-anchor</keyword>
<dbReference type="OrthoDB" id="2124077at2759"/>
<evidence type="ECO:0000313" key="9">
    <source>
        <dbReference type="EMBL" id="SCU94141.1"/>
    </source>
</evidence>
<keyword evidence="4" id="KW-0256">Endoplasmic reticulum</keyword>
<reference evidence="10" key="1">
    <citation type="submission" date="2016-03" db="EMBL/GenBank/DDBJ databases">
        <authorList>
            <person name="Devillers H."/>
        </authorList>
    </citation>
    <scope>NUCLEOTIDE SEQUENCE [LARGE SCALE GENOMIC DNA]</scope>
</reference>
<feature type="transmembrane region" description="Helical" evidence="8">
    <location>
        <begin position="6"/>
        <end position="28"/>
    </location>
</feature>
<comment type="similarity">
    <text evidence="2">Belongs to the OST4 family.</text>
</comment>
<dbReference type="InterPro" id="IPR036330">
    <property type="entry name" value="Ost4p_sf"/>
</dbReference>
<evidence type="ECO:0000256" key="2">
    <source>
        <dbReference type="ARBA" id="ARBA00007685"/>
    </source>
</evidence>
<organism evidence="9 10">
    <name type="scientific">Lachancea dasiensis</name>
    <dbReference type="NCBI Taxonomy" id="1072105"/>
    <lineage>
        <taxon>Eukaryota</taxon>
        <taxon>Fungi</taxon>
        <taxon>Dikarya</taxon>
        <taxon>Ascomycota</taxon>
        <taxon>Saccharomycotina</taxon>
        <taxon>Saccharomycetes</taxon>
        <taxon>Saccharomycetales</taxon>
        <taxon>Saccharomycetaceae</taxon>
        <taxon>Lachancea</taxon>
    </lineage>
</organism>
<dbReference type="SUPFAM" id="SSF103464">
    <property type="entry name" value="Oligosaccharyltransferase subunit ost4p"/>
    <property type="match status" value="1"/>
</dbReference>
<dbReference type="Pfam" id="PF10215">
    <property type="entry name" value="Ost4"/>
    <property type="match status" value="1"/>
</dbReference>
<dbReference type="EMBL" id="LT598457">
    <property type="protein sequence ID" value="SCU94141.1"/>
    <property type="molecule type" value="Genomic_DNA"/>
</dbReference>
<dbReference type="Proteomes" id="UP000190274">
    <property type="component" value="Chromosome G"/>
</dbReference>
<evidence type="ECO:0000256" key="3">
    <source>
        <dbReference type="ARBA" id="ARBA00022692"/>
    </source>
</evidence>
<dbReference type="InterPro" id="IPR018943">
    <property type="entry name" value="Oligosaccaryltransferase"/>
</dbReference>
<sequence length="39" mass="4239">MISDDQLNTLAIACGVVTFTLIVLYHAILSTTKTRVKST</sequence>
<protein>
    <submittedName>
        <fullName evidence="9">LADA_0G06821g1_1</fullName>
    </submittedName>
</protein>
<proteinExistence type="inferred from homology"/>
<evidence type="ECO:0000313" key="10">
    <source>
        <dbReference type="Proteomes" id="UP000190274"/>
    </source>
</evidence>
<dbReference type="AlphaFoldDB" id="A0A1G4JTF0"/>
<gene>
    <name evidence="9" type="ORF">LADA_0G06821G</name>
</gene>
<evidence type="ECO:0000256" key="5">
    <source>
        <dbReference type="ARBA" id="ARBA00022968"/>
    </source>
</evidence>
<keyword evidence="10" id="KW-1185">Reference proteome</keyword>
<keyword evidence="7 8" id="KW-0472">Membrane</keyword>
<evidence type="ECO:0000256" key="1">
    <source>
        <dbReference type="ARBA" id="ARBA00004643"/>
    </source>
</evidence>
<name>A0A1G4JTF0_9SACH</name>
<evidence type="ECO:0000256" key="4">
    <source>
        <dbReference type="ARBA" id="ARBA00022824"/>
    </source>
</evidence>
<keyword evidence="3 8" id="KW-0812">Transmembrane</keyword>
<keyword evidence="6 8" id="KW-1133">Transmembrane helix</keyword>
<comment type="subcellular location">
    <subcellularLocation>
        <location evidence="1">Endoplasmic reticulum membrane</location>
        <topology evidence="1">Single-pass type III membrane protein</topology>
    </subcellularLocation>
</comment>
<evidence type="ECO:0000256" key="7">
    <source>
        <dbReference type="ARBA" id="ARBA00023136"/>
    </source>
</evidence>
<evidence type="ECO:0000256" key="6">
    <source>
        <dbReference type="ARBA" id="ARBA00022989"/>
    </source>
</evidence>
<evidence type="ECO:0000256" key="8">
    <source>
        <dbReference type="SAM" id="Phobius"/>
    </source>
</evidence>